<dbReference type="Pfam" id="PF00001">
    <property type="entry name" value="7tm_1"/>
    <property type="match status" value="1"/>
</dbReference>
<dbReference type="SMART" id="SM01381">
    <property type="entry name" value="7TM_GPCR_Srsx"/>
    <property type="match status" value="1"/>
</dbReference>
<dbReference type="SUPFAM" id="SSF81321">
    <property type="entry name" value="Family A G protein-coupled receptor-like"/>
    <property type="match status" value="1"/>
</dbReference>
<dbReference type="PRINTS" id="PR00237">
    <property type="entry name" value="GPCRRHODOPSN"/>
</dbReference>
<dbReference type="PROSITE" id="PS50262">
    <property type="entry name" value="G_PROTEIN_RECEP_F1_2"/>
    <property type="match status" value="1"/>
</dbReference>
<dbReference type="InterPro" id="IPR000276">
    <property type="entry name" value="GPCR_Rhodpsn"/>
</dbReference>
<dbReference type="InterPro" id="IPR017452">
    <property type="entry name" value="GPCR_Rhodpsn_7TM"/>
</dbReference>
<evidence type="ECO:0000256" key="10">
    <source>
        <dbReference type="RuleBase" id="RU000688"/>
    </source>
</evidence>
<evidence type="ECO:0000256" key="7">
    <source>
        <dbReference type="ARBA" id="ARBA00023136"/>
    </source>
</evidence>
<dbReference type="Gene3D" id="1.20.1070.10">
    <property type="entry name" value="Rhodopsin 7-helix transmembrane proteins"/>
    <property type="match status" value="1"/>
</dbReference>
<evidence type="ECO:0000313" key="16">
    <source>
        <dbReference type="RefSeq" id="XP_022257328.1"/>
    </source>
</evidence>
<feature type="domain" description="G-protein coupled receptors family 1 profile" evidence="13">
    <location>
        <begin position="59"/>
        <end position="354"/>
    </location>
</feature>
<accession>A0ABM1TN72</accession>
<feature type="compositionally biased region" description="Polar residues" evidence="11">
    <location>
        <begin position="255"/>
        <end position="268"/>
    </location>
</feature>
<evidence type="ECO:0000256" key="1">
    <source>
        <dbReference type="ARBA" id="ARBA00004651"/>
    </source>
</evidence>
<dbReference type="RefSeq" id="XP_013789259.1">
    <property type="nucleotide sequence ID" value="XM_013933805.2"/>
</dbReference>
<protein>
    <submittedName>
        <fullName evidence="15 16">Octopamine receptor beta-2R-like</fullName>
    </submittedName>
</protein>
<evidence type="ECO:0000256" key="8">
    <source>
        <dbReference type="ARBA" id="ARBA00023170"/>
    </source>
</evidence>
<keyword evidence="3" id="KW-1003">Cell membrane</keyword>
<keyword evidence="5 12" id="KW-1133">Transmembrane helix</keyword>
<dbReference type="Proteomes" id="UP000694941">
    <property type="component" value="Unplaced"/>
</dbReference>
<evidence type="ECO:0000313" key="15">
    <source>
        <dbReference type="RefSeq" id="XP_013789259.1"/>
    </source>
</evidence>
<evidence type="ECO:0000256" key="9">
    <source>
        <dbReference type="ARBA" id="ARBA00023224"/>
    </source>
</evidence>
<feature type="transmembrane region" description="Helical" evidence="12">
    <location>
        <begin position="159"/>
        <end position="183"/>
    </location>
</feature>
<evidence type="ECO:0000256" key="12">
    <source>
        <dbReference type="SAM" id="Phobius"/>
    </source>
</evidence>
<feature type="transmembrane region" description="Helical" evidence="12">
    <location>
        <begin position="339"/>
        <end position="357"/>
    </location>
</feature>
<gene>
    <name evidence="15 16" type="primary">LOC106473125</name>
</gene>
<sequence>MTNEDRASAFVHVYLNNSIVTNTKNDTDVVSRPETWDDVLILVLKSSVMIVIMFAAVFGNTLVIVSVFRHRKLRITTNYFIVSLAFADTLVALLAMTFNASVKITGRWVFNPITCDFWNSCDVLFSTASIMHLCCISVDRYYAIIKPLEYPNKLTGRAVAIMLLCVWVSSALISFIPIFLGWYTTVDHLKFKENHPDDCSFVVNKPYAIISSSVSFWIPCFIMVFTYWKIFLEASKQEKMLLKTQPGMYPRPSTDHTATGEINSTPHQRNSHCDDPESGHSTPTKRHLIKLKREHKAAKTLGIIMGAFIMCWLPFFLWYVSTAMCGKACFCPDIVVDTLFWIGYFNSSLNPIIYAYFNRDFREAFKETLLSLFCACCPISVNASRRRESNVAPSNNSFRSTQDIGLVENKYLRK</sequence>
<evidence type="ECO:0000256" key="2">
    <source>
        <dbReference type="ARBA" id="ARBA00010663"/>
    </source>
</evidence>
<comment type="similarity">
    <text evidence="2 10">Belongs to the G-protein coupled receptor 1 family.</text>
</comment>
<evidence type="ECO:0000313" key="14">
    <source>
        <dbReference type="Proteomes" id="UP000694941"/>
    </source>
</evidence>
<feature type="transmembrane region" description="Helical" evidence="12">
    <location>
        <begin position="207"/>
        <end position="230"/>
    </location>
</feature>
<dbReference type="PANTHER" id="PTHR24248">
    <property type="entry name" value="ADRENERGIC RECEPTOR-RELATED G-PROTEIN COUPLED RECEPTOR"/>
    <property type="match status" value="1"/>
</dbReference>
<feature type="transmembrane region" description="Helical" evidence="12">
    <location>
        <begin position="117"/>
        <end position="138"/>
    </location>
</feature>
<evidence type="ECO:0000256" key="6">
    <source>
        <dbReference type="ARBA" id="ARBA00023040"/>
    </source>
</evidence>
<keyword evidence="14" id="KW-1185">Reference proteome</keyword>
<evidence type="ECO:0000256" key="3">
    <source>
        <dbReference type="ARBA" id="ARBA00022475"/>
    </source>
</evidence>
<keyword evidence="7 12" id="KW-0472">Membrane</keyword>
<dbReference type="RefSeq" id="XP_022257328.1">
    <property type="nucleotide sequence ID" value="XM_022401620.1"/>
</dbReference>
<feature type="transmembrane region" description="Helical" evidence="12">
    <location>
        <begin position="39"/>
        <end position="67"/>
    </location>
</feature>
<name>A0ABM1TN72_LIMPO</name>
<dbReference type="PROSITE" id="PS00237">
    <property type="entry name" value="G_PROTEIN_RECEP_F1_1"/>
    <property type="match status" value="1"/>
</dbReference>
<dbReference type="CDD" id="cd15066">
    <property type="entry name" value="7tmA_DmOct-betaAR-like"/>
    <property type="match status" value="1"/>
</dbReference>
<keyword evidence="4 10" id="KW-0812">Transmembrane</keyword>
<feature type="transmembrane region" description="Helical" evidence="12">
    <location>
        <begin position="300"/>
        <end position="319"/>
    </location>
</feature>
<organism evidence="14 16">
    <name type="scientific">Limulus polyphemus</name>
    <name type="common">Atlantic horseshoe crab</name>
    <dbReference type="NCBI Taxonomy" id="6850"/>
    <lineage>
        <taxon>Eukaryota</taxon>
        <taxon>Metazoa</taxon>
        <taxon>Ecdysozoa</taxon>
        <taxon>Arthropoda</taxon>
        <taxon>Chelicerata</taxon>
        <taxon>Merostomata</taxon>
        <taxon>Xiphosura</taxon>
        <taxon>Limulidae</taxon>
        <taxon>Limulus</taxon>
    </lineage>
</organism>
<reference evidence="15 16" key="1">
    <citation type="submission" date="2025-05" db="UniProtKB">
        <authorList>
            <consortium name="RefSeq"/>
        </authorList>
    </citation>
    <scope>IDENTIFICATION</scope>
    <source>
        <tissue evidence="15 16">Muscle</tissue>
    </source>
</reference>
<keyword evidence="9 10" id="KW-0807">Transducer</keyword>
<dbReference type="PRINTS" id="PR01102">
    <property type="entry name" value="5HT6RECEPTR"/>
</dbReference>
<feature type="region of interest" description="Disordered" evidence="11">
    <location>
        <begin position="247"/>
        <end position="283"/>
    </location>
</feature>
<evidence type="ECO:0000256" key="5">
    <source>
        <dbReference type="ARBA" id="ARBA00022989"/>
    </source>
</evidence>
<keyword evidence="6 10" id="KW-0297">G-protein coupled receptor</keyword>
<dbReference type="PANTHER" id="PTHR24248:SF66">
    <property type="entry name" value="OCTOPAMINE RECEPTOR BETA-3R"/>
    <property type="match status" value="1"/>
</dbReference>
<evidence type="ECO:0000259" key="13">
    <source>
        <dbReference type="PROSITE" id="PS50262"/>
    </source>
</evidence>
<comment type="subcellular location">
    <subcellularLocation>
        <location evidence="1">Cell membrane</location>
        <topology evidence="1">Multi-pass membrane protein</topology>
    </subcellularLocation>
</comment>
<evidence type="ECO:0000256" key="4">
    <source>
        <dbReference type="ARBA" id="ARBA00022692"/>
    </source>
</evidence>
<feature type="transmembrane region" description="Helical" evidence="12">
    <location>
        <begin position="79"/>
        <end position="97"/>
    </location>
</feature>
<dbReference type="GeneID" id="106473125"/>
<proteinExistence type="inferred from homology"/>
<evidence type="ECO:0000256" key="11">
    <source>
        <dbReference type="SAM" id="MobiDB-lite"/>
    </source>
</evidence>
<keyword evidence="8 10" id="KW-0675">Receptor</keyword>